<protein>
    <submittedName>
        <fullName evidence="1">Uncharacterized protein</fullName>
    </submittedName>
</protein>
<organism evidence="1">
    <name type="scientific">Salmonella enterica subsp. diarizonae serovar Rough:r:z</name>
    <dbReference type="NCBI Taxonomy" id="1974321"/>
    <lineage>
        <taxon>Bacteria</taxon>
        <taxon>Pseudomonadati</taxon>
        <taxon>Pseudomonadota</taxon>
        <taxon>Gammaproteobacteria</taxon>
        <taxon>Enterobacterales</taxon>
        <taxon>Enterobacteriaceae</taxon>
        <taxon>Salmonella</taxon>
    </lineage>
</organism>
<comment type="caution">
    <text evidence="1">The sequence shown here is derived from an EMBL/GenBank/DDBJ whole genome shotgun (WGS) entry which is preliminary data.</text>
</comment>
<gene>
    <name evidence="1" type="ORF">R545_23145</name>
</gene>
<proteinExistence type="predicted"/>
<name>A0A7Z0Y1F9_SALDZ</name>
<reference evidence="1" key="1">
    <citation type="submission" date="2017-03" db="EMBL/GenBank/DDBJ databases">
        <title>Salmonella serotype comparative study.</title>
        <authorList>
            <person name="Liao J."/>
        </authorList>
    </citation>
    <scope>NUCLEOTIDE SEQUENCE [LARGE SCALE GENOMIC DNA]</scope>
    <source>
        <strain evidence="1">NY_FSL S10-1123</strain>
    </source>
</reference>
<dbReference type="EMBL" id="NBRZ01000021">
    <property type="protein sequence ID" value="OSG80247.1"/>
    <property type="molecule type" value="Genomic_DNA"/>
</dbReference>
<dbReference type="AlphaFoldDB" id="A0A7Z0Y1F9"/>
<sequence length="60" mass="6946">MINITDLFRLIIFFFMLSELKILSNLRKLIYAVPDMVFMTITTVPMMTRATATKRSAMLA</sequence>
<dbReference type="Proteomes" id="UP000868516">
    <property type="component" value="Unassembled WGS sequence"/>
</dbReference>
<evidence type="ECO:0000313" key="1">
    <source>
        <dbReference type="EMBL" id="OSG80247.1"/>
    </source>
</evidence>
<accession>A0A7Z0Y1F9</accession>